<keyword evidence="2" id="KW-1185">Reference proteome</keyword>
<reference evidence="1" key="1">
    <citation type="submission" date="2025-08" db="UniProtKB">
        <authorList>
            <consortium name="Ensembl"/>
        </authorList>
    </citation>
    <scope>IDENTIFICATION</scope>
</reference>
<proteinExistence type="predicted"/>
<evidence type="ECO:0000313" key="1">
    <source>
        <dbReference type="Ensembl" id="ENSPCEP00000007219.1"/>
    </source>
</evidence>
<accession>A0A8C8VH52</accession>
<dbReference type="Ensembl" id="ENSPCET00000007477.1">
    <property type="protein sequence ID" value="ENSPCEP00000007219.1"/>
    <property type="gene ID" value="ENSPCEG00000005791.1"/>
</dbReference>
<sequence>MKGLLPTSYCSNLRCSRDGETEAHSGKVICSSPNAAPIRQRHLSKLLVKPIKISEWLILTPSMLKLSVYVAMLLNKLLQK</sequence>
<dbReference type="AlphaFoldDB" id="A0A8C8VH52"/>
<evidence type="ECO:0000313" key="2">
    <source>
        <dbReference type="Proteomes" id="UP000694393"/>
    </source>
</evidence>
<organism evidence="1 2">
    <name type="scientific">Pelusios castaneus</name>
    <name type="common">West African mud turtle</name>
    <dbReference type="NCBI Taxonomy" id="367368"/>
    <lineage>
        <taxon>Eukaryota</taxon>
        <taxon>Metazoa</taxon>
        <taxon>Chordata</taxon>
        <taxon>Craniata</taxon>
        <taxon>Vertebrata</taxon>
        <taxon>Euteleostomi</taxon>
        <taxon>Archelosauria</taxon>
        <taxon>Testudinata</taxon>
        <taxon>Testudines</taxon>
        <taxon>Pleurodira</taxon>
        <taxon>Pelomedusidae</taxon>
        <taxon>Pelusios</taxon>
    </lineage>
</organism>
<reference evidence="1" key="2">
    <citation type="submission" date="2025-09" db="UniProtKB">
        <authorList>
            <consortium name="Ensembl"/>
        </authorList>
    </citation>
    <scope>IDENTIFICATION</scope>
</reference>
<dbReference type="Proteomes" id="UP000694393">
    <property type="component" value="Unplaced"/>
</dbReference>
<protein>
    <submittedName>
        <fullName evidence="1">Uncharacterized protein</fullName>
    </submittedName>
</protein>
<name>A0A8C8VH52_9SAUR</name>